<dbReference type="EMBL" id="MT141555">
    <property type="protein sequence ID" value="QJA66442.1"/>
    <property type="molecule type" value="Genomic_DNA"/>
</dbReference>
<name>A0A6H1ZCL5_9ZZZZ</name>
<gene>
    <name evidence="4" type="ORF">MM415A00105_0029</name>
    <name evidence="2" type="ORF">MM415B00347_0010</name>
    <name evidence="1" type="ORF">TM448A00170_0011</name>
    <name evidence="3" type="ORF">TM448B00479_0031</name>
</gene>
<dbReference type="EMBL" id="MT143983">
    <property type="protein sequence ID" value="QJA44920.1"/>
    <property type="molecule type" value="Genomic_DNA"/>
</dbReference>
<proteinExistence type="predicted"/>
<evidence type="ECO:0000313" key="2">
    <source>
        <dbReference type="EMBL" id="QJA66442.1"/>
    </source>
</evidence>
<dbReference type="EMBL" id="MT145188">
    <property type="protein sequence ID" value="QJI04637.1"/>
    <property type="molecule type" value="Genomic_DNA"/>
</dbReference>
<evidence type="ECO:0000313" key="3">
    <source>
        <dbReference type="EMBL" id="QJH95622.1"/>
    </source>
</evidence>
<organism evidence="1">
    <name type="scientific">viral metagenome</name>
    <dbReference type="NCBI Taxonomy" id="1070528"/>
    <lineage>
        <taxon>unclassified sequences</taxon>
        <taxon>metagenomes</taxon>
        <taxon>organismal metagenomes</taxon>
    </lineage>
</organism>
<protein>
    <submittedName>
        <fullName evidence="1">Uncharacterized protein</fullName>
    </submittedName>
</protein>
<sequence length="65" mass="7339">MKLSELSNLVRVSGNLDPELYVAQIDLDEDGNLLDAQYYDISVEQWDQSNPDSHFTLIPKELVSG</sequence>
<dbReference type="EMBL" id="MT144624">
    <property type="protein sequence ID" value="QJH95622.1"/>
    <property type="molecule type" value="Genomic_DNA"/>
</dbReference>
<accession>A0A6H1ZCL5</accession>
<evidence type="ECO:0000313" key="1">
    <source>
        <dbReference type="EMBL" id="QJA44920.1"/>
    </source>
</evidence>
<dbReference type="AlphaFoldDB" id="A0A6H1ZCL5"/>
<evidence type="ECO:0000313" key="4">
    <source>
        <dbReference type="EMBL" id="QJI04637.1"/>
    </source>
</evidence>
<reference evidence="1" key="1">
    <citation type="submission" date="2020-03" db="EMBL/GenBank/DDBJ databases">
        <title>The deep terrestrial virosphere.</title>
        <authorList>
            <person name="Holmfeldt K."/>
            <person name="Nilsson E."/>
            <person name="Simone D."/>
            <person name="Lopez-Fernandez M."/>
            <person name="Wu X."/>
            <person name="de Brujin I."/>
            <person name="Lundin D."/>
            <person name="Andersson A."/>
            <person name="Bertilsson S."/>
            <person name="Dopson M."/>
        </authorList>
    </citation>
    <scope>NUCLEOTIDE SEQUENCE</scope>
    <source>
        <strain evidence="4">MM415A00105</strain>
        <strain evidence="2">MM415B00347</strain>
        <strain evidence="1">TM448A00170</strain>
        <strain evidence="3">TM448B00479</strain>
    </source>
</reference>